<dbReference type="PANTHER" id="PTHR11106:SF27">
    <property type="entry name" value="MACRO DOMAIN-CONTAINING PROTEIN"/>
    <property type="match status" value="1"/>
</dbReference>
<feature type="domain" description="Macro" evidence="1">
    <location>
        <begin position="1"/>
        <end position="176"/>
    </location>
</feature>
<evidence type="ECO:0000313" key="2">
    <source>
        <dbReference type="EMBL" id="WWD80959.1"/>
    </source>
</evidence>
<sequence>MELVVNGVTLEIVRGDITRQPGLDCIVSSANAQLKKGEGVSGDVHRAAGPTLDEAARRYAPVRPGEVRITEGYHLPNDYIIHCRGPAYGKDYPADVLLFACYRNIFSLAEKYRLESIAIPAIATGGCGYPMQEAAEVALQVFKTESKEFNYLKNVRFVLYSVRELVLFKTALHVLDAEKELT</sequence>
<organism evidence="2 3">
    <name type="scientific">Alkalicoccus halolimnae</name>
    <dbReference type="NCBI Taxonomy" id="1667239"/>
    <lineage>
        <taxon>Bacteria</taxon>
        <taxon>Bacillati</taxon>
        <taxon>Bacillota</taxon>
        <taxon>Bacilli</taxon>
        <taxon>Bacillales</taxon>
        <taxon>Bacillaceae</taxon>
        <taxon>Alkalicoccus</taxon>
    </lineage>
</organism>
<dbReference type="InterPro" id="IPR043472">
    <property type="entry name" value="Macro_dom-like"/>
</dbReference>
<dbReference type="SUPFAM" id="SSF52949">
    <property type="entry name" value="Macro domain-like"/>
    <property type="match status" value="1"/>
</dbReference>
<dbReference type="Proteomes" id="UP000321816">
    <property type="component" value="Chromosome"/>
</dbReference>
<accession>A0A5C7F4S7</accession>
<protein>
    <submittedName>
        <fullName evidence="2">Macro domain-containing protein</fullName>
    </submittedName>
</protein>
<gene>
    <name evidence="2" type="ORF">FTX54_005190</name>
</gene>
<proteinExistence type="predicted"/>
<evidence type="ECO:0000259" key="1">
    <source>
        <dbReference type="PROSITE" id="PS51154"/>
    </source>
</evidence>
<dbReference type="PANTHER" id="PTHR11106">
    <property type="entry name" value="GANGLIOSIDE INDUCED DIFFERENTIATION ASSOCIATED PROTEIN 2-RELATED"/>
    <property type="match status" value="1"/>
</dbReference>
<dbReference type="KEGG" id="ahal:FTX54_005190"/>
<reference evidence="2 3" key="1">
    <citation type="submission" date="2024-01" db="EMBL/GenBank/DDBJ databases">
        <title>Complete Genome Sequence of Alkalicoccus halolimnae BZ-SZ-XJ29T, a Moderately Halophilic Bacterium Isolated from a Salt Lake.</title>
        <authorList>
            <person name="Zhao B."/>
        </authorList>
    </citation>
    <scope>NUCLEOTIDE SEQUENCE [LARGE SCALE GENOMIC DNA]</scope>
    <source>
        <strain evidence="2 3">BZ-SZ-XJ29</strain>
    </source>
</reference>
<dbReference type="OrthoDB" id="6194521at2"/>
<dbReference type="Gene3D" id="3.40.220.10">
    <property type="entry name" value="Leucine Aminopeptidase, subunit E, domain 1"/>
    <property type="match status" value="1"/>
</dbReference>
<dbReference type="EMBL" id="CP144914">
    <property type="protein sequence ID" value="WWD80959.1"/>
    <property type="molecule type" value="Genomic_DNA"/>
</dbReference>
<dbReference type="Pfam" id="PF01661">
    <property type="entry name" value="Macro"/>
    <property type="match status" value="1"/>
</dbReference>
<name>A0A5C7F4S7_9BACI</name>
<dbReference type="InterPro" id="IPR002589">
    <property type="entry name" value="Macro_dom"/>
</dbReference>
<keyword evidence="3" id="KW-1185">Reference proteome</keyword>
<dbReference type="RefSeq" id="WP_147804009.1">
    <property type="nucleotide sequence ID" value="NZ_CP144914.1"/>
</dbReference>
<dbReference type="AlphaFoldDB" id="A0A5C7F4S7"/>
<evidence type="ECO:0000313" key="3">
    <source>
        <dbReference type="Proteomes" id="UP000321816"/>
    </source>
</evidence>
<dbReference type="PROSITE" id="PS51154">
    <property type="entry name" value="MACRO"/>
    <property type="match status" value="1"/>
</dbReference>
<dbReference type="SMART" id="SM00506">
    <property type="entry name" value="A1pp"/>
    <property type="match status" value="1"/>
</dbReference>